<evidence type="ECO:0000256" key="7">
    <source>
        <dbReference type="PIRSR" id="PIRSR038994-2"/>
    </source>
</evidence>
<feature type="domain" description="Amidohydrolase-related" evidence="9">
    <location>
        <begin position="52"/>
        <end position="390"/>
    </location>
</feature>
<dbReference type="InterPro" id="IPR032466">
    <property type="entry name" value="Metal_Hydrolase"/>
</dbReference>
<dbReference type="Gene3D" id="2.30.40.10">
    <property type="entry name" value="Urease, subunit C, domain 1"/>
    <property type="match status" value="1"/>
</dbReference>
<evidence type="ECO:0000313" key="10">
    <source>
        <dbReference type="EMBL" id="HJC67037.1"/>
    </source>
</evidence>
<evidence type="ECO:0000256" key="4">
    <source>
        <dbReference type="ARBA" id="ARBA00023277"/>
    </source>
</evidence>
<comment type="caution">
    <text evidence="10">The sequence shown here is derived from an EMBL/GenBank/DDBJ whole genome shotgun (WGS) entry which is preliminary data.</text>
</comment>
<evidence type="ECO:0000256" key="1">
    <source>
        <dbReference type="ARBA" id="ARBA00010716"/>
    </source>
</evidence>
<accession>A0A9D2PWG8</accession>
<sequence length="395" mass="42457">MVIRGERVWLGGQFVKASLKIENGRILKVGRYEDGEQWAKKEGLIDCGRDCLIPGLIDIHTHGAFGFDTDDGLRDGLRQWAGKLPLEGVTAFLPTTAAQTPAVLKTALENVSAGIRAQEKEKRSPAWPGAQILGVHMEGPFLSRDYAGAQAGNSIALPSIEQFQEYQKAAGGRIRCLTLAPEEDGDFALTRYCSESGVMVSMGHSAADYETALLATANGASSMTHVFNAMTGFHHRRPGLAGAALRIPNLYGEIICDGLHCHPSVLNVFFAAKGKNFGIMVTDSLSVKGCPVGTEGRLGGQPVVMGEDGLARLKDNQTIAGSTLSMNQGLKLLVEEAMVPFECALNACTINPARLLGIERQKGRIMAGCDADLVLLGAEYEVKRVWCRGEEMVRN</sequence>
<keyword evidence="3 5" id="KW-0378">Hydrolase</keyword>
<dbReference type="PIRSF" id="PIRSF038994">
    <property type="entry name" value="NagA"/>
    <property type="match status" value="1"/>
</dbReference>
<dbReference type="Pfam" id="PF01979">
    <property type="entry name" value="Amidohydro_1"/>
    <property type="match status" value="1"/>
</dbReference>
<dbReference type="Gene3D" id="3.20.20.140">
    <property type="entry name" value="Metal-dependent hydrolases"/>
    <property type="match status" value="1"/>
</dbReference>
<dbReference type="EC" id="3.5.1.25" evidence="10"/>
<feature type="binding site" evidence="8">
    <location>
        <position position="225"/>
    </location>
    <ligand>
        <name>Zn(2+)</name>
        <dbReference type="ChEBI" id="CHEBI:29105"/>
    </ligand>
</feature>
<evidence type="ECO:0000256" key="3">
    <source>
        <dbReference type="ARBA" id="ARBA00022801"/>
    </source>
</evidence>
<feature type="binding site" evidence="7">
    <location>
        <begin position="228"/>
        <end position="229"/>
    </location>
    <ligand>
        <name>substrate</name>
    </ligand>
</feature>
<dbReference type="EMBL" id="DWWB01000055">
    <property type="protein sequence ID" value="HJC67037.1"/>
    <property type="molecule type" value="Genomic_DNA"/>
</dbReference>
<keyword evidence="4 5" id="KW-0119">Carbohydrate metabolism</keyword>
<feature type="active site" description="Proton donor/acceptor" evidence="6">
    <location>
        <position position="283"/>
    </location>
</feature>
<dbReference type="InterPro" id="IPR011059">
    <property type="entry name" value="Metal-dep_hydrolase_composite"/>
</dbReference>
<dbReference type="SUPFAM" id="SSF51338">
    <property type="entry name" value="Composite domain of metallo-dependent hydrolases"/>
    <property type="match status" value="1"/>
</dbReference>
<feature type="binding site" evidence="8">
    <location>
        <position position="204"/>
    </location>
    <ligand>
        <name>Zn(2+)</name>
        <dbReference type="ChEBI" id="CHEBI:29105"/>
    </ligand>
</feature>
<keyword evidence="2 8" id="KW-0479">Metal-binding</keyword>
<feature type="binding site" evidence="7">
    <location>
        <position position="149"/>
    </location>
    <ligand>
        <name>substrate</name>
    </ligand>
</feature>
<comment type="similarity">
    <text evidence="1 5">Belongs to the metallo-dependent hydrolases superfamily. NagA family.</text>
</comment>
<comment type="cofactor">
    <cofactor evidence="8">
        <name>a divalent metal cation</name>
        <dbReference type="ChEBI" id="CHEBI:60240"/>
    </cofactor>
    <text evidence="8">Binds 1 divalent metal cation per subunit.</text>
</comment>
<dbReference type="InterPro" id="IPR003764">
    <property type="entry name" value="GlcNAc_6-P_deAcase"/>
</dbReference>
<dbReference type="SUPFAM" id="SSF51556">
    <property type="entry name" value="Metallo-dependent hydrolases"/>
    <property type="match status" value="1"/>
</dbReference>
<feature type="binding site" evidence="7">
    <location>
        <position position="236"/>
    </location>
    <ligand>
        <name>substrate</name>
    </ligand>
</feature>
<dbReference type="AlphaFoldDB" id="A0A9D2PWG8"/>
<protein>
    <submittedName>
        <fullName evidence="10">N-acetylglucosamine-6-phosphate deacetylase</fullName>
        <ecNumber evidence="10">3.5.1.25</ecNumber>
    </submittedName>
</protein>
<reference evidence="10" key="1">
    <citation type="journal article" date="2021" name="PeerJ">
        <title>Extensive microbial diversity within the chicken gut microbiome revealed by metagenomics and culture.</title>
        <authorList>
            <person name="Gilroy R."/>
            <person name="Ravi A."/>
            <person name="Getino M."/>
            <person name="Pursley I."/>
            <person name="Horton D.L."/>
            <person name="Alikhan N.F."/>
            <person name="Baker D."/>
            <person name="Gharbi K."/>
            <person name="Hall N."/>
            <person name="Watson M."/>
            <person name="Adriaenssens E.M."/>
            <person name="Foster-Nyarko E."/>
            <person name="Jarju S."/>
            <person name="Secka A."/>
            <person name="Antonio M."/>
            <person name="Oren A."/>
            <person name="Chaudhuri R.R."/>
            <person name="La Ragione R."/>
            <person name="Hildebrand F."/>
            <person name="Pallen M.J."/>
        </authorList>
    </citation>
    <scope>NUCLEOTIDE SEQUENCE</scope>
    <source>
        <strain evidence="10">CHK198-12963</strain>
    </source>
</reference>
<dbReference type="NCBIfam" id="TIGR00221">
    <property type="entry name" value="nagA"/>
    <property type="match status" value="1"/>
</dbReference>
<evidence type="ECO:0000259" key="9">
    <source>
        <dbReference type="Pfam" id="PF01979"/>
    </source>
</evidence>
<reference evidence="10" key="2">
    <citation type="submission" date="2021-04" db="EMBL/GenBank/DDBJ databases">
        <authorList>
            <person name="Gilroy R."/>
        </authorList>
    </citation>
    <scope>NUCLEOTIDE SEQUENCE</scope>
    <source>
        <strain evidence="10">CHK198-12963</strain>
    </source>
</reference>
<dbReference type="CDD" id="cd00854">
    <property type="entry name" value="NagA"/>
    <property type="match status" value="1"/>
</dbReference>
<evidence type="ECO:0000256" key="6">
    <source>
        <dbReference type="PIRSR" id="PIRSR038994-1"/>
    </source>
</evidence>
<name>A0A9D2PWG8_9FIRM</name>
<evidence type="ECO:0000256" key="8">
    <source>
        <dbReference type="PIRSR" id="PIRSR038994-3"/>
    </source>
</evidence>
<dbReference type="GO" id="GO:0006046">
    <property type="term" value="P:N-acetylglucosamine catabolic process"/>
    <property type="evidence" value="ECO:0007669"/>
    <property type="project" value="TreeGrafter"/>
</dbReference>
<dbReference type="GO" id="GO:0008448">
    <property type="term" value="F:N-acetylglucosamine-6-phosphate deacetylase activity"/>
    <property type="evidence" value="ECO:0007669"/>
    <property type="project" value="UniProtKB-EC"/>
</dbReference>
<organism evidence="10 11">
    <name type="scientific">Candidatus Enterocloster excrementigallinarum</name>
    <dbReference type="NCBI Taxonomy" id="2838558"/>
    <lineage>
        <taxon>Bacteria</taxon>
        <taxon>Bacillati</taxon>
        <taxon>Bacillota</taxon>
        <taxon>Clostridia</taxon>
        <taxon>Lachnospirales</taxon>
        <taxon>Lachnospiraceae</taxon>
        <taxon>Enterocloster</taxon>
    </lineage>
</organism>
<evidence type="ECO:0000256" key="5">
    <source>
        <dbReference type="PIRNR" id="PIRNR038994"/>
    </source>
</evidence>
<dbReference type="Proteomes" id="UP000823863">
    <property type="component" value="Unassembled WGS sequence"/>
</dbReference>
<evidence type="ECO:0000256" key="2">
    <source>
        <dbReference type="ARBA" id="ARBA00022723"/>
    </source>
</evidence>
<feature type="binding site" evidence="7">
    <location>
        <begin position="319"/>
        <end position="321"/>
    </location>
    <ligand>
        <name>substrate</name>
    </ligand>
</feature>
<evidence type="ECO:0000313" key="11">
    <source>
        <dbReference type="Proteomes" id="UP000823863"/>
    </source>
</evidence>
<proteinExistence type="inferred from homology"/>
<gene>
    <name evidence="10" type="primary">nagA</name>
    <name evidence="10" type="ORF">H9931_10050</name>
</gene>
<feature type="binding site" evidence="8">
    <location>
        <position position="138"/>
    </location>
    <ligand>
        <name>Zn(2+)</name>
        <dbReference type="ChEBI" id="CHEBI:29105"/>
    </ligand>
</feature>
<dbReference type="InterPro" id="IPR006680">
    <property type="entry name" value="Amidohydro-rel"/>
</dbReference>
<dbReference type="PANTHER" id="PTHR11113">
    <property type="entry name" value="N-ACETYLGLUCOSAMINE-6-PHOSPHATE DEACETYLASE"/>
    <property type="match status" value="1"/>
</dbReference>
<dbReference type="PANTHER" id="PTHR11113:SF14">
    <property type="entry name" value="N-ACETYLGLUCOSAMINE-6-PHOSPHATE DEACETYLASE"/>
    <property type="match status" value="1"/>
</dbReference>
<feature type="binding site" evidence="7">
    <location>
        <position position="260"/>
    </location>
    <ligand>
        <name>substrate</name>
    </ligand>
</feature>
<dbReference type="GO" id="GO:0046872">
    <property type="term" value="F:metal ion binding"/>
    <property type="evidence" value="ECO:0007669"/>
    <property type="project" value="UniProtKB-KW"/>
</dbReference>